<protein>
    <submittedName>
        <fullName evidence="2">Insulinase family protein</fullName>
    </submittedName>
</protein>
<proteinExistence type="predicted"/>
<comment type="caution">
    <text evidence="2">The sequence shown here is derived from an EMBL/GenBank/DDBJ whole genome shotgun (WGS) entry which is preliminary data.</text>
</comment>
<dbReference type="InterPro" id="IPR011249">
    <property type="entry name" value="Metalloenz_LuxS/M16"/>
</dbReference>
<feature type="domain" description="Peptidase M16 C-terminal" evidence="1">
    <location>
        <begin position="267"/>
        <end position="383"/>
    </location>
</feature>
<keyword evidence="3" id="KW-1185">Reference proteome</keyword>
<organism evidence="2 3">
    <name type="scientific">Paenibacillus provencensis</name>
    <dbReference type="NCBI Taxonomy" id="441151"/>
    <lineage>
        <taxon>Bacteria</taxon>
        <taxon>Bacillati</taxon>
        <taxon>Bacillota</taxon>
        <taxon>Bacilli</taxon>
        <taxon>Bacillales</taxon>
        <taxon>Paenibacillaceae</taxon>
        <taxon>Paenibacillus</taxon>
    </lineage>
</organism>
<evidence type="ECO:0000313" key="3">
    <source>
        <dbReference type="Proteomes" id="UP001597169"/>
    </source>
</evidence>
<dbReference type="Pfam" id="PF05193">
    <property type="entry name" value="Peptidase_M16_C"/>
    <property type="match status" value="1"/>
</dbReference>
<dbReference type="RefSeq" id="WP_251583766.1">
    <property type="nucleotide sequence ID" value="NZ_JBHTKX010000003.1"/>
</dbReference>
<dbReference type="SUPFAM" id="SSF63411">
    <property type="entry name" value="LuxS/MPP-like metallohydrolase"/>
    <property type="match status" value="1"/>
</dbReference>
<dbReference type="Gene3D" id="3.30.830.10">
    <property type="entry name" value="Metalloenzyme, LuxS/M16 peptidase-like"/>
    <property type="match status" value="2"/>
</dbReference>
<name>A0ABW3PWR9_9BACL</name>
<sequence>MSHRFISTKRGNVSLHLLPTTKYYNAYLTVSIVNNGEINEQMYSLLGRLLWTAGGAGLSESAKRERLCQLYGASCTYNIEQKGSNQILSYTIKVLQPSDSEVGSSPSREALKLLSEMIIRPSGLNCFDSERLREEVDGLRYAVNQEAHDPSSLLKSRCLSYIGYESHSADNCKDGEEAPWTIEEHHIYEAYEKAIRLPMHIHIVGNVLPSHYRDDVLSWFTPPSPAVQEQGDAILMPSGNNIASGSSISSENRIPSASSTPYAPLSSGKEHSLMIEHGNFNQCKLNITYMTHVPYGSPAYAALFVFHKLFAAGPMSRLNRELRRRNQLVYQVMSELDRFRRLMHINTGTTVGNMSDILSIIDRELEQIAAGKLDAAEITQAIEGVLHFMKVGIDLPEQEIDIHLDQCLTGTTMDTTDFLAHITAVTADDIVQIALNLEKAVTWVLFPNETLDRSGKGA</sequence>
<evidence type="ECO:0000313" key="2">
    <source>
        <dbReference type="EMBL" id="MFD1130357.1"/>
    </source>
</evidence>
<reference evidence="3" key="1">
    <citation type="journal article" date="2019" name="Int. J. Syst. Evol. Microbiol.">
        <title>The Global Catalogue of Microorganisms (GCM) 10K type strain sequencing project: providing services to taxonomists for standard genome sequencing and annotation.</title>
        <authorList>
            <consortium name="The Broad Institute Genomics Platform"/>
            <consortium name="The Broad Institute Genome Sequencing Center for Infectious Disease"/>
            <person name="Wu L."/>
            <person name="Ma J."/>
        </authorList>
    </citation>
    <scope>NUCLEOTIDE SEQUENCE [LARGE SCALE GENOMIC DNA]</scope>
    <source>
        <strain evidence="3">CCUG 53519</strain>
    </source>
</reference>
<dbReference type="EMBL" id="JBHTKX010000003">
    <property type="protein sequence ID" value="MFD1130357.1"/>
    <property type="molecule type" value="Genomic_DNA"/>
</dbReference>
<dbReference type="InterPro" id="IPR007863">
    <property type="entry name" value="Peptidase_M16_C"/>
</dbReference>
<accession>A0ABW3PWR9</accession>
<evidence type="ECO:0000259" key="1">
    <source>
        <dbReference type="Pfam" id="PF05193"/>
    </source>
</evidence>
<gene>
    <name evidence="2" type="ORF">ACFQ3J_19605</name>
</gene>
<dbReference type="Proteomes" id="UP001597169">
    <property type="component" value="Unassembled WGS sequence"/>
</dbReference>